<dbReference type="InterPro" id="IPR027267">
    <property type="entry name" value="AH/BAR_dom_sf"/>
</dbReference>
<keyword evidence="1" id="KW-0175">Coiled coil</keyword>
<dbReference type="AlphaFoldDB" id="A0A6P9A3R4"/>
<dbReference type="InParanoid" id="A0A6P9A3R4"/>
<dbReference type="Gene3D" id="1.20.1270.60">
    <property type="entry name" value="Arfaptin homology (AH) domain/BAR domain"/>
    <property type="match status" value="1"/>
</dbReference>
<dbReference type="RefSeq" id="XP_034251844.1">
    <property type="nucleotide sequence ID" value="XM_034395953.1"/>
</dbReference>
<dbReference type="OrthoDB" id="5803434at2759"/>
<evidence type="ECO:0000256" key="2">
    <source>
        <dbReference type="SAM" id="MobiDB-lite"/>
    </source>
</evidence>
<feature type="coiled-coil region" evidence="1">
    <location>
        <begin position="125"/>
        <end position="159"/>
    </location>
</feature>
<dbReference type="SUPFAM" id="SSF103657">
    <property type="entry name" value="BAR/IMD domain-like"/>
    <property type="match status" value="1"/>
</dbReference>
<organism evidence="4">
    <name type="scientific">Thrips palmi</name>
    <name type="common">Melon thrips</name>
    <dbReference type="NCBI Taxonomy" id="161013"/>
    <lineage>
        <taxon>Eukaryota</taxon>
        <taxon>Metazoa</taxon>
        <taxon>Ecdysozoa</taxon>
        <taxon>Arthropoda</taxon>
        <taxon>Hexapoda</taxon>
        <taxon>Insecta</taxon>
        <taxon>Pterygota</taxon>
        <taxon>Neoptera</taxon>
        <taxon>Paraneoptera</taxon>
        <taxon>Thysanoptera</taxon>
        <taxon>Terebrantia</taxon>
        <taxon>Thripoidea</taxon>
        <taxon>Thripidae</taxon>
        <taxon>Thrips</taxon>
    </lineage>
</organism>
<reference evidence="4" key="1">
    <citation type="submission" date="2025-08" db="UniProtKB">
        <authorList>
            <consortium name="RefSeq"/>
        </authorList>
    </citation>
    <scope>IDENTIFICATION</scope>
    <source>
        <tissue evidence="4">Total insect</tissue>
    </source>
</reference>
<dbReference type="GeneID" id="117651688"/>
<evidence type="ECO:0000256" key="1">
    <source>
        <dbReference type="SAM" id="Coils"/>
    </source>
</evidence>
<feature type="compositionally biased region" description="Low complexity" evidence="2">
    <location>
        <begin position="318"/>
        <end position="334"/>
    </location>
</feature>
<gene>
    <name evidence="4" type="primary">LOC117651688</name>
</gene>
<feature type="region of interest" description="Disordered" evidence="2">
    <location>
        <begin position="283"/>
        <end position="419"/>
    </location>
</feature>
<keyword evidence="3" id="KW-1185">Reference proteome</keyword>
<name>A0A6P9A3R4_THRPL</name>
<evidence type="ECO:0000313" key="3">
    <source>
        <dbReference type="Proteomes" id="UP000515158"/>
    </source>
</evidence>
<evidence type="ECO:0000313" key="4">
    <source>
        <dbReference type="RefSeq" id="XP_034251844.1"/>
    </source>
</evidence>
<dbReference type="Proteomes" id="UP000515158">
    <property type="component" value="Unplaced"/>
</dbReference>
<protein>
    <submittedName>
        <fullName evidence="4">Uncharacterized protein LOC117651688</fullName>
    </submittedName>
</protein>
<accession>A0A6P9A3R4</accession>
<dbReference type="KEGG" id="tpal:117651688"/>
<feature type="compositionally biased region" description="Polar residues" evidence="2">
    <location>
        <begin position="284"/>
        <end position="317"/>
    </location>
</feature>
<sequence>MDKASKVLRRSSVRLRSIGSGHGELNLVISELKDMRTTAKAFLNAQHTASMELLQWAQAGENRAIHDTFVFLSELNTLWSDTQKDFAEHLKEFKTQFDLILEGEKHVDQARTAVELCDQREGKLKKEMKKAKKCTAEEMQDLEKRLYEAARAKEVAQLEVADRFRENEAVKLIRVKASLLKLSESYLELANKCKAIFEAYSDVAEQLPDVQGDDLQDIRYTGYEVSKQAITRAKESVHQYRRRSRNLLPCAPQPEDPPPPYSICPPYNPSFAPGGAQRPYYALPSTSYDVTDGGPSSSGRSAAQANIRQSLSNGAICSSSSQRAQTSSASNINNRPRRRGFFFRTSFRRSDSSNSRSQQRPEPVRPRSMPGPSRSTNPFDEDAENSLDNQAGHVAQSSSSERRTAEESLSDSLGQTRIN</sequence>
<proteinExistence type="predicted"/>